<name>A0A318T470_9HYPH</name>
<dbReference type="InterPro" id="IPR005335">
    <property type="entry name" value="Terminase_ssu"/>
</dbReference>
<dbReference type="Proteomes" id="UP000247454">
    <property type="component" value="Unassembled WGS sequence"/>
</dbReference>
<sequence length="159" mass="16765">MPVLNNARHEKFAQNLAKGKTADRAYVEAGYKANRHNAAALAREEHILTRVHELQKKAAERTAVTIQGLTDELEEVRVSASTAEQYSVAVSAIMGKAKLNGLLVEKKQLTGANGGPVQIDLTGMSNEQLQSLEALLAALASSASGTPEAGEGGTDETPS</sequence>
<comment type="caution">
    <text evidence="2">The sequence shown here is derived from an EMBL/GenBank/DDBJ whole genome shotgun (WGS) entry which is preliminary data.</text>
</comment>
<dbReference type="EMBL" id="QJTF01000003">
    <property type="protein sequence ID" value="PYE89602.1"/>
    <property type="molecule type" value="Genomic_DNA"/>
</dbReference>
<protein>
    <submittedName>
        <fullName evidence="2">Terminase small subunit</fullName>
    </submittedName>
</protein>
<dbReference type="Pfam" id="PF03592">
    <property type="entry name" value="Terminase_2"/>
    <property type="match status" value="1"/>
</dbReference>
<accession>A0A318T470</accession>
<proteinExistence type="predicted"/>
<dbReference type="OrthoDB" id="9813753at2"/>
<evidence type="ECO:0000313" key="3">
    <source>
        <dbReference type="Proteomes" id="UP000247454"/>
    </source>
</evidence>
<reference evidence="2 3" key="1">
    <citation type="submission" date="2018-06" db="EMBL/GenBank/DDBJ databases">
        <title>Genomic Encyclopedia of Type Strains, Phase III (KMG-III): the genomes of soil and plant-associated and newly described type strains.</title>
        <authorList>
            <person name="Whitman W."/>
        </authorList>
    </citation>
    <scope>NUCLEOTIDE SEQUENCE [LARGE SCALE GENOMIC DNA]</scope>
    <source>
        <strain evidence="2 3">ORS 1419</strain>
    </source>
</reference>
<keyword evidence="3" id="KW-1185">Reference proteome</keyword>
<gene>
    <name evidence="2" type="ORF">C7477_103110</name>
</gene>
<feature type="region of interest" description="Disordered" evidence="1">
    <location>
        <begin position="140"/>
        <end position="159"/>
    </location>
</feature>
<organism evidence="2 3">
    <name type="scientific">Phyllobacterium leguminum</name>
    <dbReference type="NCBI Taxonomy" id="314237"/>
    <lineage>
        <taxon>Bacteria</taxon>
        <taxon>Pseudomonadati</taxon>
        <taxon>Pseudomonadota</taxon>
        <taxon>Alphaproteobacteria</taxon>
        <taxon>Hyphomicrobiales</taxon>
        <taxon>Phyllobacteriaceae</taxon>
        <taxon>Phyllobacterium</taxon>
    </lineage>
</organism>
<dbReference type="AlphaFoldDB" id="A0A318T470"/>
<evidence type="ECO:0000256" key="1">
    <source>
        <dbReference type="SAM" id="MobiDB-lite"/>
    </source>
</evidence>
<dbReference type="RefSeq" id="WP_110749039.1">
    <property type="nucleotide sequence ID" value="NZ_QJTF01000003.1"/>
</dbReference>
<evidence type="ECO:0000313" key="2">
    <source>
        <dbReference type="EMBL" id="PYE89602.1"/>
    </source>
</evidence>